<dbReference type="VEuPathDB" id="FungiDB:DFL_002371"/>
<evidence type="ECO:0000256" key="6">
    <source>
        <dbReference type="ARBA" id="ARBA00023128"/>
    </source>
</evidence>
<evidence type="ECO:0000256" key="3">
    <source>
        <dbReference type="ARBA" id="ARBA00022692"/>
    </source>
</evidence>
<keyword evidence="5 8" id="KW-0175">Coiled coil</keyword>
<feature type="region of interest" description="Disordered" evidence="9">
    <location>
        <begin position="1"/>
        <end position="76"/>
    </location>
</feature>
<keyword evidence="4 10" id="KW-1133">Transmembrane helix</keyword>
<dbReference type="Pfam" id="PF07798">
    <property type="entry name" value="CCDC90-like"/>
    <property type="match status" value="1"/>
</dbReference>
<evidence type="ECO:0000256" key="10">
    <source>
        <dbReference type="SAM" id="Phobius"/>
    </source>
</evidence>
<accession>A0A437AAN2</accession>
<name>A0A437AAN2_ARTFL</name>
<dbReference type="PANTHER" id="PTHR14360:SF12">
    <property type="entry name" value="MOZ PROTEIN REPRESENTS A CHROMATIN-ASSOCIATED ACETYLTRANSFERASE"/>
    <property type="match status" value="1"/>
</dbReference>
<sequence length="378" mass="41243">MAPRRDDAVLVGKAPPPPSPAPPVKKAPAKTTETPVKTSASVKGKSEEKDKSAAKKGPTAPDKPKTDKTDIGINYVPESLKDTSALDEITAVKEPESKATPTNKNTGGQGPASSNPGKQPTVIPLGPPKEPLISPILAKLYHNFDTYAMVKQLENGGFTYGQSVVAMKAIRGLLSVNLDKAKESMVTKSMSENENYLFRAACSELKTETEFARRTALEKTRIDRAQIQRDYEQLEQKLNEDLMNLKDEVSSVFNDRKLVTRQEQRAMEIKIQELNYKLTILLNGDMRSEIEALRWTTTRRGLIAIAIIAVLVVTLIRYTSVQSHAIKKEAEKETKSGKAKDTLHHAADAGLVASLSSSFRDRPDGKDSGDGGSFVSLG</sequence>
<evidence type="ECO:0000256" key="1">
    <source>
        <dbReference type="ARBA" id="ARBA00004173"/>
    </source>
</evidence>
<evidence type="ECO:0000256" key="8">
    <source>
        <dbReference type="SAM" id="Coils"/>
    </source>
</evidence>
<evidence type="ECO:0000256" key="2">
    <source>
        <dbReference type="ARBA" id="ARBA00004370"/>
    </source>
</evidence>
<evidence type="ECO:0000313" key="12">
    <source>
        <dbReference type="Proteomes" id="UP000283090"/>
    </source>
</evidence>
<evidence type="ECO:0000256" key="9">
    <source>
        <dbReference type="SAM" id="MobiDB-lite"/>
    </source>
</evidence>
<dbReference type="AlphaFoldDB" id="A0A437AAN2"/>
<keyword evidence="12" id="KW-1185">Reference proteome</keyword>
<feature type="compositionally biased region" description="Pro residues" evidence="9">
    <location>
        <begin position="14"/>
        <end position="25"/>
    </location>
</feature>
<proteinExistence type="predicted"/>
<dbReference type="Gene3D" id="1.20.5.340">
    <property type="match status" value="1"/>
</dbReference>
<evidence type="ECO:0000256" key="5">
    <source>
        <dbReference type="ARBA" id="ARBA00023054"/>
    </source>
</evidence>
<dbReference type="Proteomes" id="UP000283090">
    <property type="component" value="Unassembled WGS sequence"/>
</dbReference>
<dbReference type="GO" id="GO:0005739">
    <property type="term" value="C:mitochondrion"/>
    <property type="evidence" value="ECO:0007669"/>
    <property type="project" value="UniProtKB-SubCell"/>
</dbReference>
<feature type="region of interest" description="Disordered" evidence="9">
    <location>
        <begin position="354"/>
        <end position="378"/>
    </location>
</feature>
<comment type="subcellular location">
    <subcellularLocation>
        <location evidence="2">Membrane</location>
    </subcellularLocation>
    <subcellularLocation>
        <location evidence="1">Mitochondrion</location>
    </subcellularLocation>
</comment>
<keyword evidence="6" id="KW-0496">Mitochondrion</keyword>
<dbReference type="OrthoDB" id="5424147at2759"/>
<dbReference type="EMBL" id="SAEB01000003">
    <property type="protein sequence ID" value="RVD88176.1"/>
    <property type="molecule type" value="Genomic_DNA"/>
</dbReference>
<evidence type="ECO:0000256" key="7">
    <source>
        <dbReference type="ARBA" id="ARBA00023136"/>
    </source>
</evidence>
<dbReference type="RefSeq" id="XP_067493720.1">
    <property type="nucleotide sequence ID" value="XM_067631146.1"/>
</dbReference>
<gene>
    <name evidence="11" type="ORF">DFL_002371</name>
</gene>
<evidence type="ECO:0008006" key="13">
    <source>
        <dbReference type="Google" id="ProtNLM"/>
    </source>
</evidence>
<comment type="caution">
    <text evidence="11">The sequence shown here is derived from an EMBL/GenBank/DDBJ whole genome shotgun (WGS) entry which is preliminary data.</text>
</comment>
<feature type="compositionally biased region" description="Polar residues" evidence="9">
    <location>
        <begin position="99"/>
        <end position="118"/>
    </location>
</feature>
<dbReference type="STRING" id="97331.A0A437AAN2"/>
<reference evidence="11 12" key="1">
    <citation type="submission" date="2019-01" db="EMBL/GenBank/DDBJ databases">
        <title>Intercellular communication is required for trap formation in the nematode-trapping fungus Duddingtonia flagrans.</title>
        <authorList>
            <person name="Youssar L."/>
            <person name="Wernet V."/>
            <person name="Hensel N."/>
            <person name="Hildebrandt H.-G."/>
            <person name="Fischer R."/>
        </authorList>
    </citation>
    <scope>NUCLEOTIDE SEQUENCE [LARGE SCALE GENOMIC DNA]</scope>
    <source>
        <strain evidence="11 12">CBS H-5679</strain>
    </source>
</reference>
<keyword evidence="3 10" id="KW-0812">Transmembrane</keyword>
<feature type="compositionally biased region" description="Basic and acidic residues" evidence="9">
    <location>
        <begin position="44"/>
        <end position="53"/>
    </location>
</feature>
<protein>
    <recommendedName>
        <fullName evidence="13">DUF1640 domain-containing protein</fullName>
    </recommendedName>
</protein>
<feature type="region of interest" description="Disordered" evidence="9">
    <location>
        <begin position="92"/>
        <end position="121"/>
    </location>
</feature>
<dbReference type="GO" id="GO:0016020">
    <property type="term" value="C:membrane"/>
    <property type="evidence" value="ECO:0007669"/>
    <property type="project" value="UniProtKB-SubCell"/>
</dbReference>
<dbReference type="GeneID" id="93584682"/>
<dbReference type="InterPro" id="IPR024461">
    <property type="entry name" value="CCDC90-like"/>
</dbReference>
<feature type="coiled-coil region" evidence="8">
    <location>
        <begin position="217"/>
        <end position="248"/>
    </location>
</feature>
<dbReference type="PANTHER" id="PTHR14360">
    <property type="entry name" value="PROTEIN FMP32, MITOCHONDRIAL"/>
    <property type="match status" value="1"/>
</dbReference>
<evidence type="ECO:0000256" key="4">
    <source>
        <dbReference type="ARBA" id="ARBA00022989"/>
    </source>
</evidence>
<feature type="transmembrane region" description="Helical" evidence="10">
    <location>
        <begin position="301"/>
        <end position="318"/>
    </location>
</feature>
<organism evidence="11 12">
    <name type="scientific">Arthrobotrys flagrans</name>
    <name type="common">Nematode-trapping fungus</name>
    <name type="synonym">Trichothecium flagrans</name>
    <dbReference type="NCBI Taxonomy" id="97331"/>
    <lineage>
        <taxon>Eukaryota</taxon>
        <taxon>Fungi</taxon>
        <taxon>Dikarya</taxon>
        <taxon>Ascomycota</taxon>
        <taxon>Pezizomycotina</taxon>
        <taxon>Orbiliomycetes</taxon>
        <taxon>Orbiliales</taxon>
        <taxon>Orbiliaceae</taxon>
        <taxon>Arthrobotrys</taxon>
    </lineage>
</organism>
<keyword evidence="7 10" id="KW-0472">Membrane</keyword>
<feature type="compositionally biased region" description="Basic and acidic residues" evidence="9">
    <location>
        <begin position="359"/>
        <end position="369"/>
    </location>
</feature>
<evidence type="ECO:0000313" key="11">
    <source>
        <dbReference type="EMBL" id="RVD88176.1"/>
    </source>
</evidence>
<feature type="compositionally biased region" description="Low complexity" evidence="9">
    <location>
        <begin position="26"/>
        <end position="38"/>
    </location>
</feature>